<organism evidence="10 11">
    <name type="scientific">Bradyrhizobium frederickii</name>
    <dbReference type="NCBI Taxonomy" id="2560054"/>
    <lineage>
        <taxon>Bacteria</taxon>
        <taxon>Pseudomonadati</taxon>
        <taxon>Pseudomonadota</taxon>
        <taxon>Alphaproteobacteria</taxon>
        <taxon>Hyphomicrobiales</taxon>
        <taxon>Nitrobacteraceae</taxon>
        <taxon>Bradyrhizobium</taxon>
    </lineage>
</organism>
<dbReference type="Gene3D" id="1.20.1250.20">
    <property type="entry name" value="MFS general substrate transporter like domains"/>
    <property type="match status" value="1"/>
</dbReference>
<dbReference type="InterPro" id="IPR011701">
    <property type="entry name" value="MFS"/>
</dbReference>
<dbReference type="InterPro" id="IPR020846">
    <property type="entry name" value="MFS_dom"/>
</dbReference>
<feature type="transmembrane region" description="Helical" evidence="8">
    <location>
        <begin position="120"/>
        <end position="138"/>
    </location>
</feature>
<dbReference type="RefSeq" id="WP_135162292.1">
    <property type="nucleotide sequence ID" value="NZ_SPQS01000002.1"/>
</dbReference>
<keyword evidence="5 8" id="KW-0812">Transmembrane</keyword>
<feature type="domain" description="Major facilitator superfamily (MFS) profile" evidence="9">
    <location>
        <begin position="25"/>
        <end position="400"/>
    </location>
</feature>
<dbReference type="Proteomes" id="UP000297700">
    <property type="component" value="Unassembled WGS sequence"/>
</dbReference>
<reference evidence="10 11" key="1">
    <citation type="submission" date="2019-03" db="EMBL/GenBank/DDBJ databases">
        <title>Bradyrhizobium strains diversity.</title>
        <authorList>
            <person name="Urquiaga M.C.O."/>
            <person name="Hungria M."/>
            <person name="Delamuta J.R.M."/>
            <person name="Klepa M.S."/>
        </authorList>
    </citation>
    <scope>NUCLEOTIDE SEQUENCE [LARGE SCALE GENOMIC DNA]</scope>
    <source>
        <strain evidence="10 11">CNPSo 3426</strain>
    </source>
</reference>
<feature type="transmembrane region" description="Helical" evidence="8">
    <location>
        <begin position="294"/>
        <end position="311"/>
    </location>
</feature>
<proteinExistence type="inferred from homology"/>
<evidence type="ECO:0000256" key="4">
    <source>
        <dbReference type="ARBA" id="ARBA00022475"/>
    </source>
</evidence>
<dbReference type="CDD" id="cd17324">
    <property type="entry name" value="MFS_NepI_like"/>
    <property type="match status" value="1"/>
</dbReference>
<evidence type="ECO:0000256" key="1">
    <source>
        <dbReference type="ARBA" id="ARBA00004651"/>
    </source>
</evidence>
<keyword evidence="6 8" id="KW-1133">Transmembrane helix</keyword>
<sequence>MTDLSTPIKPSAMAMDAHLSGLVLRSVVIGLTAFLTVVDLFATQAILPSLTRHYGVTPAAMSFAVNAGTFGMAIASLVVGFFSPHIDRRTGILLSLTLLAIPTSLLASAPNLAVFTALRVAQGLCMASAFALTLAHLGEQCSAMDAGSAFAAYITGNVASNLVGRLISAAVADGLGLAWNFYLFAALNLAGAALVYFTIRRVQPMHAMTPTASPLAATIAHWRDPRLRAAYGIGFCILFAFIGTFTFVNFVLVRPPLALGMMDLGLVYFVFLPSVVTTLLAGRVASKLGTRPTIWGALAVAGIGLPLMLTARLPEVLTGMVLVGVGTFFAQAAATGFVGQAATENRGIASGTYLACYFGGGLVGTAMLGRLFDAFGWPACVVGVGAALAAAALLTFALKR</sequence>
<dbReference type="GO" id="GO:0022857">
    <property type="term" value="F:transmembrane transporter activity"/>
    <property type="evidence" value="ECO:0007669"/>
    <property type="project" value="InterPro"/>
</dbReference>
<feature type="transmembrane region" description="Helical" evidence="8">
    <location>
        <begin position="150"/>
        <end position="171"/>
    </location>
</feature>
<comment type="caution">
    <text evidence="10">The sequence shown here is derived from an EMBL/GenBank/DDBJ whole genome shotgun (WGS) entry which is preliminary data.</text>
</comment>
<dbReference type="PANTHER" id="PTHR43271:SF2">
    <property type="entry name" value="BLL2771 PROTEIN"/>
    <property type="match status" value="1"/>
</dbReference>
<accession>A0A4Y9PHA7</accession>
<evidence type="ECO:0000256" key="8">
    <source>
        <dbReference type="SAM" id="Phobius"/>
    </source>
</evidence>
<feature type="transmembrane region" description="Helical" evidence="8">
    <location>
        <begin position="229"/>
        <end position="252"/>
    </location>
</feature>
<feature type="transmembrane region" description="Helical" evidence="8">
    <location>
        <begin position="351"/>
        <end position="369"/>
    </location>
</feature>
<dbReference type="Pfam" id="PF07690">
    <property type="entry name" value="MFS_1"/>
    <property type="match status" value="1"/>
</dbReference>
<feature type="transmembrane region" description="Helical" evidence="8">
    <location>
        <begin position="317"/>
        <end position="339"/>
    </location>
</feature>
<feature type="transmembrane region" description="Helical" evidence="8">
    <location>
        <begin position="264"/>
        <end position="282"/>
    </location>
</feature>
<name>A0A4Y9PHA7_9BRAD</name>
<dbReference type="SUPFAM" id="SSF103473">
    <property type="entry name" value="MFS general substrate transporter"/>
    <property type="match status" value="1"/>
</dbReference>
<dbReference type="PROSITE" id="PS50850">
    <property type="entry name" value="MFS"/>
    <property type="match status" value="1"/>
</dbReference>
<evidence type="ECO:0000256" key="3">
    <source>
        <dbReference type="ARBA" id="ARBA00022448"/>
    </source>
</evidence>
<dbReference type="AlphaFoldDB" id="A0A4Y9PHA7"/>
<evidence type="ECO:0000256" key="7">
    <source>
        <dbReference type="ARBA" id="ARBA00023136"/>
    </source>
</evidence>
<feature type="transmembrane region" description="Helical" evidence="8">
    <location>
        <begin position="375"/>
        <end position="398"/>
    </location>
</feature>
<comment type="similarity">
    <text evidence="2">Belongs to the major facilitator superfamily.</text>
</comment>
<feature type="transmembrane region" description="Helical" evidence="8">
    <location>
        <begin position="59"/>
        <end position="81"/>
    </location>
</feature>
<keyword evidence="3" id="KW-0813">Transport</keyword>
<dbReference type="GO" id="GO:0005886">
    <property type="term" value="C:plasma membrane"/>
    <property type="evidence" value="ECO:0007669"/>
    <property type="project" value="UniProtKB-SubCell"/>
</dbReference>
<protein>
    <submittedName>
        <fullName evidence="10">MFS transporter</fullName>
    </submittedName>
</protein>
<dbReference type="PANTHER" id="PTHR43271">
    <property type="entry name" value="BLL2771 PROTEIN"/>
    <property type="match status" value="1"/>
</dbReference>
<dbReference type="InterPro" id="IPR036259">
    <property type="entry name" value="MFS_trans_sf"/>
</dbReference>
<dbReference type="EMBL" id="SPQS01000002">
    <property type="protein sequence ID" value="TFV79831.1"/>
    <property type="molecule type" value="Genomic_DNA"/>
</dbReference>
<evidence type="ECO:0000256" key="5">
    <source>
        <dbReference type="ARBA" id="ARBA00022692"/>
    </source>
</evidence>
<evidence type="ECO:0000259" key="9">
    <source>
        <dbReference type="PROSITE" id="PS50850"/>
    </source>
</evidence>
<feature type="transmembrane region" description="Helical" evidence="8">
    <location>
        <begin position="93"/>
        <end position="114"/>
    </location>
</feature>
<feature type="transmembrane region" description="Helical" evidence="8">
    <location>
        <begin position="22"/>
        <end position="47"/>
    </location>
</feature>
<evidence type="ECO:0000313" key="11">
    <source>
        <dbReference type="Proteomes" id="UP000297700"/>
    </source>
</evidence>
<gene>
    <name evidence="10" type="ORF">E4K64_04110</name>
</gene>
<keyword evidence="4" id="KW-1003">Cell membrane</keyword>
<evidence type="ECO:0000313" key="10">
    <source>
        <dbReference type="EMBL" id="TFV79831.1"/>
    </source>
</evidence>
<feature type="transmembrane region" description="Helical" evidence="8">
    <location>
        <begin position="177"/>
        <end position="199"/>
    </location>
</feature>
<evidence type="ECO:0000256" key="2">
    <source>
        <dbReference type="ARBA" id="ARBA00008335"/>
    </source>
</evidence>
<keyword evidence="7 8" id="KW-0472">Membrane</keyword>
<comment type="subcellular location">
    <subcellularLocation>
        <location evidence="1">Cell membrane</location>
        <topology evidence="1">Multi-pass membrane protein</topology>
    </subcellularLocation>
</comment>
<evidence type="ECO:0000256" key="6">
    <source>
        <dbReference type="ARBA" id="ARBA00022989"/>
    </source>
</evidence>